<dbReference type="InterPro" id="IPR001932">
    <property type="entry name" value="PPM-type_phosphatase-like_dom"/>
</dbReference>
<dbReference type="InterPro" id="IPR039123">
    <property type="entry name" value="PPTC7"/>
</dbReference>
<keyword evidence="2" id="KW-0464">Manganese</keyword>
<dbReference type="PROSITE" id="PS50095">
    <property type="entry name" value="PLAT"/>
    <property type="match status" value="1"/>
</dbReference>
<name>A0A8J5XPF5_DIALT</name>
<accession>A0A8J5XPF5</accession>
<comment type="catalytic activity">
    <reaction evidence="2">
        <text>O-phospho-L-seryl-[protein] + H2O = L-seryl-[protein] + phosphate</text>
        <dbReference type="Rhea" id="RHEA:20629"/>
        <dbReference type="Rhea" id="RHEA-COMP:9863"/>
        <dbReference type="Rhea" id="RHEA-COMP:11604"/>
        <dbReference type="ChEBI" id="CHEBI:15377"/>
        <dbReference type="ChEBI" id="CHEBI:29999"/>
        <dbReference type="ChEBI" id="CHEBI:43474"/>
        <dbReference type="ChEBI" id="CHEBI:83421"/>
        <dbReference type="EC" id="3.1.3.16"/>
    </reaction>
</comment>
<comment type="caution">
    <text evidence="1">Lacks conserved residue(s) required for the propagation of feature annotation.</text>
</comment>
<dbReference type="SMART" id="SM00332">
    <property type="entry name" value="PP2Cc"/>
    <property type="match status" value="1"/>
</dbReference>
<keyword evidence="2" id="KW-0378">Hydrolase</keyword>
<dbReference type="GO" id="GO:0004722">
    <property type="term" value="F:protein serine/threonine phosphatase activity"/>
    <property type="evidence" value="ECO:0007669"/>
    <property type="project" value="UniProtKB-EC"/>
</dbReference>
<dbReference type="Pfam" id="PF01477">
    <property type="entry name" value="PLAT"/>
    <property type="match status" value="1"/>
</dbReference>
<dbReference type="EC" id="3.1.3.16" evidence="2"/>
<dbReference type="SUPFAM" id="SSF81606">
    <property type="entry name" value="PP2C-like"/>
    <property type="match status" value="1"/>
</dbReference>
<comment type="catalytic activity">
    <reaction evidence="2">
        <text>O-phospho-L-threonyl-[protein] + H2O = L-threonyl-[protein] + phosphate</text>
        <dbReference type="Rhea" id="RHEA:47004"/>
        <dbReference type="Rhea" id="RHEA-COMP:11060"/>
        <dbReference type="Rhea" id="RHEA-COMP:11605"/>
        <dbReference type="ChEBI" id="CHEBI:15377"/>
        <dbReference type="ChEBI" id="CHEBI:30013"/>
        <dbReference type="ChEBI" id="CHEBI:43474"/>
        <dbReference type="ChEBI" id="CHEBI:61977"/>
        <dbReference type="EC" id="3.1.3.16"/>
    </reaction>
</comment>
<dbReference type="GO" id="GO:0046872">
    <property type="term" value="F:metal ion binding"/>
    <property type="evidence" value="ECO:0007669"/>
    <property type="project" value="UniProtKB-UniRule"/>
</dbReference>
<dbReference type="PANTHER" id="PTHR12320">
    <property type="entry name" value="PROTEIN PHOSPHATASE 2C"/>
    <property type="match status" value="1"/>
</dbReference>
<dbReference type="Gene3D" id="3.60.40.10">
    <property type="entry name" value="PPM-type phosphatase domain"/>
    <property type="match status" value="2"/>
</dbReference>
<evidence type="ECO:0000259" key="4">
    <source>
        <dbReference type="PROSITE" id="PS51746"/>
    </source>
</evidence>
<dbReference type="OrthoDB" id="60843at2759"/>
<dbReference type="InterPro" id="IPR036392">
    <property type="entry name" value="PLAT/LH2_dom_sf"/>
</dbReference>
<dbReference type="Gene3D" id="2.40.180.10">
    <property type="entry name" value="Catalase core domain"/>
    <property type="match status" value="1"/>
</dbReference>
<feature type="domain" description="PLAT" evidence="3">
    <location>
        <begin position="58"/>
        <end position="171"/>
    </location>
</feature>
<comment type="similarity">
    <text evidence="2">Belongs to the PP2C family.</text>
</comment>
<comment type="caution">
    <text evidence="5">The sequence shown here is derived from an EMBL/GenBank/DDBJ whole genome shotgun (WGS) entry which is preliminary data.</text>
</comment>
<dbReference type="PROSITE" id="PS51746">
    <property type="entry name" value="PPM_2"/>
    <property type="match status" value="1"/>
</dbReference>
<evidence type="ECO:0000313" key="5">
    <source>
        <dbReference type="EMBL" id="KAG8469063.1"/>
    </source>
</evidence>
<keyword evidence="2" id="KW-0460">Magnesium</keyword>
<keyword evidence="2" id="KW-0904">Protein phosphatase</keyword>
<feature type="domain" description="PPM-type phosphatase" evidence="4">
    <location>
        <begin position="242"/>
        <end position="497"/>
    </location>
</feature>
<evidence type="ECO:0000313" key="6">
    <source>
        <dbReference type="Proteomes" id="UP000751190"/>
    </source>
</evidence>
<organism evidence="5 6">
    <name type="scientific">Diacronema lutheri</name>
    <name type="common">Unicellular marine alga</name>
    <name type="synonym">Monochrysis lutheri</name>
    <dbReference type="NCBI Taxonomy" id="2081491"/>
    <lineage>
        <taxon>Eukaryota</taxon>
        <taxon>Haptista</taxon>
        <taxon>Haptophyta</taxon>
        <taxon>Pavlovophyceae</taxon>
        <taxon>Pavlovales</taxon>
        <taxon>Pavlovaceae</taxon>
        <taxon>Diacronema</taxon>
    </lineage>
</organism>
<protein>
    <recommendedName>
        <fullName evidence="2">Protein phosphatase</fullName>
        <ecNumber evidence="2">3.1.3.16</ecNumber>
    </recommendedName>
</protein>
<dbReference type="PANTHER" id="PTHR12320:SF1">
    <property type="entry name" value="PROTEIN PHOSPHATASE PTC7 HOMOLOG"/>
    <property type="match status" value="1"/>
</dbReference>
<dbReference type="EMBL" id="JAGTXO010000003">
    <property type="protein sequence ID" value="KAG8469063.1"/>
    <property type="molecule type" value="Genomic_DNA"/>
</dbReference>
<sequence>MLRRTLPLARRAAVWARVGTLARAGPLMRLGARALASTSAERQVLEHRAEIARAHAGPAYTLQVHTGDRRGASTTANVHARLIGTEGEAGPYTLMGDFYRATMQSFYIETAKPIGQLLRVEIGHDASEIGSGWFLAKVVVVCHTTGLVSDFPCEAWLGESDSGGCDGPLARELHEKESAVHKSSVRADWAEGVREIQTAAAAATLPRTDKIRKGQRSRITASLGWGGEDAYLIAPQARPRRRDGGASAAAGGACADWAHRMLGVADGVGSWEAQGIDAGKYSRSLIEAALAHFERLVCEGPRPRSGPDALSTLEEVLRRACDDTIAAQIKGSSTLCLVHIDGLSATLASANIGDSGFIVIRDGAVAYRSAQQEHSFGCPYQLGHHGSASLPTDAQACRIPVEPGDTVIVGSDGLFDNVSDADIAEEATAHCALGAREGRKRDVAMARQLANRLVERALTASLDESKETPFAKAATEEFNLVYRGGKQDDITVVVGLLTEAPSRPGLPP</sequence>
<dbReference type="InterPro" id="IPR001024">
    <property type="entry name" value="PLAT/LH2_dom"/>
</dbReference>
<dbReference type="SMART" id="SM00308">
    <property type="entry name" value="LH2"/>
    <property type="match status" value="1"/>
</dbReference>
<evidence type="ECO:0000259" key="3">
    <source>
        <dbReference type="PROSITE" id="PS50095"/>
    </source>
</evidence>
<evidence type="ECO:0000256" key="2">
    <source>
        <dbReference type="RuleBase" id="RU366020"/>
    </source>
</evidence>
<gene>
    <name evidence="5" type="ORF">KFE25_007581</name>
</gene>
<dbReference type="Pfam" id="PF07228">
    <property type="entry name" value="SpoIIE"/>
    <property type="match status" value="1"/>
</dbReference>
<dbReference type="AlphaFoldDB" id="A0A8J5XPF5"/>
<dbReference type="InterPro" id="IPR036457">
    <property type="entry name" value="PPM-type-like_dom_sf"/>
</dbReference>
<comment type="cofactor">
    <cofactor evidence="2">
        <name>Mg(2+)</name>
        <dbReference type="ChEBI" id="CHEBI:18420"/>
    </cofactor>
</comment>
<dbReference type="SUPFAM" id="SSF49723">
    <property type="entry name" value="Lipase/lipooxygenase domain (PLAT/LH2 domain)"/>
    <property type="match status" value="1"/>
</dbReference>
<dbReference type="SMART" id="SM00331">
    <property type="entry name" value="PP2C_SIG"/>
    <property type="match status" value="1"/>
</dbReference>
<reference evidence="5" key="1">
    <citation type="submission" date="2021-05" db="EMBL/GenBank/DDBJ databases">
        <title>The genome of the haptophyte Pavlova lutheri (Diacronema luteri, Pavlovales) - a model for lipid biosynthesis in eukaryotic algae.</title>
        <authorList>
            <person name="Hulatt C.J."/>
            <person name="Posewitz M.C."/>
        </authorList>
    </citation>
    <scope>NUCLEOTIDE SEQUENCE</scope>
    <source>
        <strain evidence="5">NIVA-4/92</strain>
    </source>
</reference>
<comment type="cofactor">
    <cofactor evidence="2">
        <name>Mn(2+)</name>
        <dbReference type="ChEBI" id="CHEBI:29035"/>
    </cofactor>
</comment>
<dbReference type="Proteomes" id="UP000751190">
    <property type="component" value="Unassembled WGS sequence"/>
</dbReference>
<keyword evidence="6" id="KW-1185">Reference proteome</keyword>
<evidence type="ECO:0000256" key="1">
    <source>
        <dbReference type="PROSITE-ProRule" id="PRU00152"/>
    </source>
</evidence>
<proteinExistence type="inferred from homology"/>
<keyword evidence="2" id="KW-0479">Metal-binding</keyword>
<dbReference type="OMA" id="WFGEADC"/>